<protein>
    <submittedName>
        <fullName evidence="7">Thiamine pyrophosphate-dependent dehydrogenase E1 component subunit alpha</fullName>
    </submittedName>
</protein>
<proteinExistence type="predicted"/>
<dbReference type="InterPro" id="IPR029061">
    <property type="entry name" value="THDP-binding"/>
</dbReference>
<comment type="cofactor">
    <cofactor evidence="1">
        <name>thiamine diphosphate</name>
        <dbReference type="ChEBI" id="CHEBI:58937"/>
    </cofactor>
</comment>
<dbReference type="Pfam" id="PF00676">
    <property type="entry name" value="E1_dh"/>
    <property type="match status" value="1"/>
</dbReference>
<keyword evidence="3" id="KW-0786">Thiamine pyrophosphate</keyword>
<evidence type="ECO:0000256" key="3">
    <source>
        <dbReference type="ARBA" id="ARBA00023052"/>
    </source>
</evidence>
<organism evidence="7 8">
    <name type="scientific">Mesorhizobium australafricanum</name>
    <dbReference type="NCBI Taxonomy" id="3072311"/>
    <lineage>
        <taxon>Bacteria</taxon>
        <taxon>Pseudomonadati</taxon>
        <taxon>Pseudomonadota</taxon>
        <taxon>Alphaproteobacteria</taxon>
        <taxon>Hyphomicrobiales</taxon>
        <taxon>Phyllobacteriaceae</taxon>
        <taxon>Mesorhizobium</taxon>
    </lineage>
</organism>
<dbReference type="Gene3D" id="3.40.50.970">
    <property type="match status" value="1"/>
</dbReference>
<keyword evidence="8" id="KW-1185">Reference proteome</keyword>
<dbReference type="InterPro" id="IPR001017">
    <property type="entry name" value="DH_E1"/>
</dbReference>
<name>A0ABU4X279_9HYPH</name>
<gene>
    <name evidence="7" type="ORF">RFM51_22805</name>
</gene>
<evidence type="ECO:0000313" key="8">
    <source>
        <dbReference type="Proteomes" id="UP001272097"/>
    </source>
</evidence>
<evidence type="ECO:0000256" key="4">
    <source>
        <dbReference type="ARBA" id="ARBA00025211"/>
    </source>
</evidence>
<dbReference type="InterPro" id="IPR050642">
    <property type="entry name" value="PDH_E1_Alpha_Subunit"/>
</dbReference>
<dbReference type="PANTHER" id="PTHR11516">
    <property type="entry name" value="PYRUVATE DEHYDROGENASE E1 COMPONENT, ALPHA SUBUNIT BACTERIAL AND ORGANELLAR"/>
    <property type="match status" value="1"/>
</dbReference>
<evidence type="ECO:0000313" key="7">
    <source>
        <dbReference type="EMBL" id="MDX8442420.1"/>
    </source>
</evidence>
<dbReference type="EMBL" id="JAVIIS010000038">
    <property type="protein sequence ID" value="MDX8442420.1"/>
    <property type="molecule type" value="Genomic_DNA"/>
</dbReference>
<dbReference type="PANTHER" id="PTHR11516:SF60">
    <property type="entry name" value="PYRUVATE DEHYDROGENASE E1 COMPONENT SUBUNIT ALPHA"/>
    <property type="match status" value="1"/>
</dbReference>
<evidence type="ECO:0000256" key="1">
    <source>
        <dbReference type="ARBA" id="ARBA00001964"/>
    </source>
</evidence>
<comment type="catalytic activity">
    <reaction evidence="5">
        <text>N(6)-[(R)-lipoyl]-L-lysyl-[protein] + pyruvate + H(+) = N(6)-[(R)-S(8)-acetyldihydrolipoyl]-L-lysyl-[protein] + CO2</text>
        <dbReference type="Rhea" id="RHEA:19189"/>
        <dbReference type="Rhea" id="RHEA-COMP:10474"/>
        <dbReference type="Rhea" id="RHEA-COMP:10478"/>
        <dbReference type="ChEBI" id="CHEBI:15361"/>
        <dbReference type="ChEBI" id="CHEBI:15378"/>
        <dbReference type="ChEBI" id="CHEBI:16526"/>
        <dbReference type="ChEBI" id="CHEBI:83099"/>
        <dbReference type="ChEBI" id="CHEBI:83111"/>
        <dbReference type="EC" id="1.2.4.1"/>
    </reaction>
</comment>
<evidence type="ECO:0000259" key="6">
    <source>
        <dbReference type="Pfam" id="PF00676"/>
    </source>
</evidence>
<evidence type="ECO:0000256" key="5">
    <source>
        <dbReference type="ARBA" id="ARBA00051231"/>
    </source>
</evidence>
<accession>A0ABU4X279</accession>
<dbReference type="CDD" id="cd02000">
    <property type="entry name" value="TPP_E1_PDC_ADC_BCADC"/>
    <property type="match status" value="1"/>
</dbReference>
<reference evidence="7 8" key="1">
    <citation type="submission" date="2023-08" db="EMBL/GenBank/DDBJ databases">
        <title>Implementing the SeqCode for naming new Mesorhizobium species isolated from Vachellia karroo root nodules.</title>
        <authorList>
            <person name="Van Lill M."/>
        </authorList>
    </citation>
    <scope>NUCLEOTIDE SEQUENCE [LARGE SCALE GENOMIC DNA]</scope>
    <source>
        <strain evidence="7 8">VK3E</strain>
    </source>
</reference>
<comment type="caution">
    <text evidence="7">The sequence shown here is derived from an EMBL/GenBank/DDBJ whole genome shotgun (WGS) entry which is preliminary data.</text>
</comment>
<dbReference type="Proteomes" id="UP001272097">
    <property type="component" value="Unassembled WGS sequence"/>
</dbReference>
<dbReference type="RefSeq" id="WP_320216424.1">
    <property type="nucleotide sequence ID" value="NZ_JAVIIS010000038.1"/>
</dbReference>
<dbReference type="SUPFAM" id="SSF52518">
    <property type="entry name" value="Thiamin diphosphate-binding fold (THDP-binding)"/>
    <property type="match status" value="1"/>
</dbReference>
<keyword evidence="2" id="KW-0560">Oxidoreductase</keyword>
<comment type="function">
    <text evidence="4">The pyruvate dehydrogenase complex catalyzes the overall conversion of pyruvate to acetyl-CoA and CO(2). It contains multiple copies of three enzymatic components: pyruvate dehydrogenase (E1), dihydrolipoamide acetyltransferase (E2) and lipoamide dehydrogenase (E3).</text>
</comment>
<sequence length="324" mass="35254">MYEDMYRIRRFDTKVVELVDNNEIPGSCHEYCGQEAVAVGICSALTPADVLTSTHRGHGHILAKGGDVGKMFAELFAKSTGYNHGRGGSMHIADIGLGIYGANGIVGAGAPMACGAAHKFRVAGERNVAVSFFGDGAINQGVVHEAMNLAAIWRLPVIFVCENNQYAISTPLREVSILEPYIRAQSYGMPGVNVDGQDVGAVFDAAVSAVDRARSGDGPTFIECKTYRYLGHYSGERHMKVNYRSKEELEYWKGRDPIDIWAARLVDDGICAREEIHRLNQEVDDGIARGLEFARQSPLPQASEALEHMYAVSYPNLPASGAEL</sequence>
<evidence type="ECO:0000256" key="2">
    <source>
        <dbReference type="ARBA" id="ARBA00023002"/>
    </source>
</evidence>
<feature type="domain" description="Dehydrogenase E1 component" evidence="6">
    <location>
        <begin position="4"/>
        <end position="302"/>
    </location>
</feature>